<comment type="caution">
    <text evidence="1">The sequence shown here is derived from an EMBL/GenBank/DDBJ whole genome shotgun (WGS) entry which is preliminary data.</text>
</comment>
<evidence type="ECO:0000313" key="2">
    <source>
        <dbReference type="Proteomes" id="UP001056778"/>
    </source>
</evidence>
<evidence type="ECO:0000313" key="1">
    <source>
        <dbReference type="EMBL" id="KAI4454864.1"/>
    </source>
</evidence>
<protein>
    <submittedName>
        <fullName evidence="1">Tudor domain containing protein</fullName>
    </submittedName>
</protein>
<name>A0ACB9SLI6_HOLOL</name>
<gene>
    <name evidence="1" type="ORF">MML48_9g00000497</name>
</gene>
<accession>A0ACB9SLI6</accession>
<reference evidence="1" key="1">
    <citation type="submission" date="2022-04" db="EMBL/GenBank/DDBJ databases">
        <title>Chromosome-scale genome assembly of Holotrichia oblita Faldermann.</title>
        <authorList>
            <person name="Rongchong L."/>
        </authorList>
    </citation>
    <scope>NUCLEOTIDE SEQUENCE</scope>
    <source>
        <strain evidence="1">81SQS9</strain>
    </source>
</reference>
<proteinExistence type="predicted"/>
<dbReference type="Proteomes" id="UP001056778">
    <property type="component" value="Chromosome 9"/>
</dbReference>
<organism evidence="1 2">
    <name type="scientific">Holotrichia oblita</name>
    <name type="common">Chafer beetle</name>
    <dbReference type="NCBI Taxonomy" id="644536"/>
    <lineage>
        <taxon>Eukaryota</taxon>
        <taxon>Metazoa</taxon>
        <taxon>Ecdysozoa</taxon>
        <taxon>Arthropoda</taxon>
        <taxon>Hexapoda</taxon>
        <taxon>Insecta</taxon>
        <taxon>Pterygota</taxon>
        <taxon>Neoptera</taxon>
        <taxon>Endopterygota</taxon>
        <taxon>Coleoptera</taxon>
        <taxon>Polyphaga</taxon>
        <taxon>Scarabaeiformia</taxon>
        <taxon>Scarabaeidae</taxon>
        <taxon>Melolonthinae</taxon>
        <taxon>Holotrichia</taxon>
    </lineage>
</organism>
<sequence length="172" mass="19571">MTSLQEAYRATLYSPLQIDDVQPGNIYASKHKDGKWYRTSVIKVINPGSIAVFYCDFGYYNHLTLQQLIPLQPQFLELPYQAINAKLSGIKPKQSKWTMDDCKFFQKLVLRKSLVSILVSIETDELYKCDKVLNLKLIDTSTETDVHINEVLIRKGIAVLDDTPVTLSNGNN</sequence>
<keyword evidence="2" id="KW-1185">Reference proteome</keyword>
<dbReference type="EMBL" id="CM043023">
    <property type="protein sequence ID" value="KAI4454864.1"/>
    <property type="molecule type" value="Genomic_DNA"/>
</dbReference>